<dbReference type="SUPFAM" id="SSF55957">
    <property type="entry name" value="Phosphoglucomutase, C-terminal domain"/>
    <property type="match status" value="1"/>
</dbReference>
<protein>
    <submittedName>
        <fullName evidence="2">Phosphoglucomutase/phosphomannomutase, C-terminal domain protein</fullName>
    </submittedName>
</protein>
<evidence type="ECO:0000313" key="3">
    <source>
        <dbReference type="Proteomes" id="UP000018502"/>
    </source>
</evidence>
<evidence type="ECO:0000313" key="2">
    <source>
        <dbReference type="EMBL" id="ESV64896.1"/>
    </source>
</evidence>
<name>A0A829MK83_9MYCO</name>
<dbReference type="Gene3D" id="3.30.310.50">
    <property type="entry name" value="Alpha-D-phosphohexomutase, C-terminal domain"/>
    <property type="match status" value="1"/>
</dbReference>
<dbReference type="GO" id="GO:0016868">
    <property type="term" value="F:intramolecular phosphotransferase activity"/>
    <property type="evidence" value="ECO:0007669"/>
    <property type="project" value="InterPro"/>
</dbReference>
<evidence type="ECO:0000259" key="1">
    <source>
        <dbReference type="Pfam" id="PF00408"/>
    </source>
</evidence>
<dbReference type="InterPro" id="IPR036900">
    <property type="entry name" value="A-D-PHexomutase_C_sf"/>
</dbReference>
<proteinExistence type="predicted"/>
<feature type="domain" description="Alpha-D-phosphohexomutase C-terminal" evidence="1">
    <location>
        <begin position="56"/>
        <end position="76"/>
    </location>
</feature>
<dbReference type="InterPro" id="IPR005843">
    <property type="entry name" value="A-D-PHexomutase_C"/>
</dbReference>
<sequence length="103" mass="11354">MDSLEDIEAMMTRLRQNIPSALSGFPITAEDLLERRGQQRTDAVVLSGEIGGSSIRLVLRPSGTEPKVKCYIEVREPVITDPTVARIWAGVVVSELEAYARNI</sequence>
<dbReference type="AlphaFoldDB" id="A0A829MK83"/>
<comment type="caution">
    <text evidence="2">The sequence shown here is derived from an EMBL/GenBank/DDBJ whole genome shotgun (WGS) entry which is preliminary data.</text>
</comment>
<accession>A0A829MK83</accession>
<dbReference type="EMBL" id="AYTF01000001">
    <property type="protein sequence ID" value="ESV64896.1"/>
    <property type="molecule type" value="Genomic_DNA"/>
</dbReference>
<dbReference type="Pfam" id="PF00408">
    <property type="entry name" value="PGM_PMM_IV"/>
    <property type="match status" value="1"/>
</dbReference>
<reference evidence="2 3" key="1">
    <citation type="journal article" date="2014" name="Emerg. Infect. Dis.">
        <title>High-level Relatedness among Mycobacterium abscessus subsp. massiliense Strains from Widely Separated Outbreaks.</title>
        <authorList>
            <person name="Tettelin H."/>
            <person name="Davidson R.M."/>
            <person name="Agrawal S."/>
            <person name="Aitken M.L."/>
            <person name="Shallom S."/>
            <person name="Hasan N.A."/>
            <person name="Strong M."/>
            <person name="Nogueira de Moura V.C."/>
            <person name="De Groote M.A."/>
            <person name="Duarte R.S."/>
            <person name="Hine E."/>
            <person name="Parankush S."/>
            <person name="Su Q."/>
            <person name="Daugherty S.C."/>
            <person name="Fraser C.M."/>
            <person name="Brown-Elliott B.A."/>
            <person name="Wallace R.J.Jr."/>
            <person name="Holland S.M."/>
            <person name="Sampaio E.P."/>
            <person name="Olivier K.N."/>
            <person name="Jackson M."/>
            <person name="Zelazny A.M."/>
        </authorList>
    </citation>
    <scope>NUCLEOTIDE SEQUENCE [LARGE SCALE GENOMIC DNA]</scope>
    <source>
        <strain evidence="2 3">MAB_091912_2446</strain>
    </source>
</reference>
<dbReference type="Proteomes" id="UP000018502">
    <property type="component" value="Unassembled WGS sequence"/>
</dbReference>
<organism evidence="2 3">
    <name type="scientific">Mycobacteroides abscessus MAB_091912_2446</name>
    <dbReference type="NCBI Taxonomy" id="1335414"/>
    <lineage>
        <taxon>Bacteria</taxon>
        <taxon>Bacillati</taxon>
        <taxon>Actinomycetota</taxon>
        <taxon>Actinomycetes</taxon>
        <taxon>Mycobacteriales</taxon>
        <taxon>Mycobacteriaceae</taxon>
        <taxon>Mycobacteroides</taxon>
        <taxon>Mycobacteroides abscessus</taxon>
    </lineage>
</organism>
<gene>
    <name evidence="2" type="ORF">L833_2284</name>
</gene>